<dbReference type="GO" id="GO:0016787">
    <property type="term" value="F:hydrolase activity"/>
    <property type="evidence" value="ECO:0007669"/>
    <property type="project" value="UniProtKB-KW"/>
</dbReference>
<evidence type="ECO:0000313" key="3">
    <source>
        <dbReference type="Proteomes" id="UP000252415"/>
    </source>
</evidence>
<evidence type="ECO:0000313" key="2">
    <source>
        <dbReference type="EMBL" id="RCW49183.1"/>
    </source>
</evidence>
<keyword evidence="3" id="KW-1185">Reference proteome</keyword>
<dbReference type="Proteomes" id="UP000252415">
    <property type="component" value="Unassembled WGS sequence"/>
</dbReference>
<proteinExistence type="predicted"/>
<organism evidence="2 3">
    <name type="scientific">Paenibacillus prosopidis</name>
    <dbReference type="NCBI Taxonomy" id="630520"/>
    <lineage>
        <taxon>Bacteria</taxon>
        <taxon>Bacillati</taxon>
        <taxon>Bacillota</taxon>
        <taxon>Bacilli</taxon>
        <taxon>Bacillales</taxon>
        <taxon>Paenibacillaceae</taxon>
        <taxon>Paenibacillus</taxon>
    </lineage>
</organism>
<feature type="domain" description="AB hydrolase-1" evidence="1">
    <location>
        <begin position="25"/>
        <end position="137"/>
    </location>
</feature>
<dbReference type="PANTHER" id="PTHR43433">
    <property type="entry name" value="HYDROLASE, ALPHA/BETA FOLD FAMILY PROTEIN"/>
    <property type="match status" value="1"/>
</dbReference>
<accession>A0A368W622</accession>
<sequence>MNREIGIFNSGDTNLEYSVIGKGVPILLFHGGHSSCHEGFGYQRLLTSGYSIITPSRAGYGHTSPTTDLGEACHIYKLLLDHLTIEKVHVITVSAGGPTGIAFSSMFPDRVVSLTLQCAVTKPWHVPEDKEYKIAKRIFKPETEKRTWKILAAMNTLMPKPTFRMMVSSFSKLPFSEVRKRLDDHSTEALCKMNNRQRSYRVS</sequence>
<dbReference type="PANTHER" id="PTHR43433:SF5">
    <property type="entry name" value="AB HYDROLASE-1 DOMAIN-CONTAINING PROTEIN"/>
    <property type="match status" value="1"/>
</dbReference>
<evidence type="ECO:0000259" key="1">
    <source>
        <dbReference type="Pfam" id="PF00561"/>
    </source>
</evidence>
<dbReference type="SUPFAM" id="SSF53474">
    <property type="entry name" value="alpha/beta-Hydrolases"/>
    <property type="match status" value="1"/>
</dbReference>
<dbReference type="Gene3D" id="3.40.50.1820">
    <property type="entry name" value="alpha/beta hydrolase"/>
    <property type="match status" value="1"/>
</dbReference>
<dbReference type="InterPro" id="IPR050471">
    <property type="entry name" value="AB_hydrolase"/>
</dbReference>
<gene>
    <name evidence="2" type="ORF">DFP97_105368</name>
</gene>
<dbReference type="EMBL" id="QPJD01000005">
    <property type="protein sequence ID" value="RCW49183.1"/>
    <property type="molecule type" value="Genomic_DNA"/>
</dbReference>
<name>A0A368W622_9BACL</name>
<comment type="caution">
    <text evidence="2">The sequence shown here is derived from an EMBL/GenBank/DDBJ whole genome shotgun (WGS) entry which is preliminary data.</text>
</comment>
<dbReference type="RefSeq" id="WP_114379903.1">
    <property type="nucleotide sequence ID" value="NZ_QPJD01000005.1"/>
</dbReference>
<dbReference type="AlphaFoldDB" id="A0A368W622"/>
<dbReference type="InterPro" id="IPR000073">
    <property type="entry name" value="AB_hydrolase_1"/>
</dbReference>
<keyword evidence="2" id="KW-0378">Hydrolase</keyword>
<dbReference type="Pfam" id="PF00561">
    <property type="entry name" value="Abhydrolase_1"/>
    <property type="match status" value="1"/>
</dbReference>
<protein>
    <submittedName>
        <fullName evidence="2">Alpha/beta hydrolase family protein</fullName>
    </submittedName>
</protein>
<reference evidence="2 3" key="1">
    <citation type="submission" date="2018-07" db="EMBL/GenBank/DDBJ databases">
        <title>Genomic Encyclopedia of Type Strains, Phase III (KMG-III): the genomes of soil and plant-associated and newly described type strains.</title>
        <authorList>
            <person name="Whitman W."/>
        </authorList>
    </citation>
    <scope>NUCLEOTIDE SEQUENCE [LARGE SCALE GENOMIC DNA]</scope>
    <source>
        <strain evidence="2 3">CECT 7506</strain>
    </source>
</reference>
<dbReference type="InterPro" id="IPR029058">
    <property type="entry name" value="AB_hydrolase_fold"/>
</dbReference>
<dbReference type="OrthoDB" id="9773293at2"/>